<dbReference type="InterPro" id="IPR021458">
    <property type="entry name" value="Rv0495c"/>
</dbReference>
<reference evidence="2 3" key="1">
    <citation type="journal article" date="2015" name="Genome Announc.">
        <title>Complete Genome Sequence of the Novel Leech Symbiont Mucinivorans hirudinis M3T.</title>
        <authorList>
            <person name="Nelson M.C."/>
            <person name="Bomar L."/>
            <person name="Graf J."/>
        </authorList>
    </citation>
    <scope>NUCLEOTIDE SEQUENCE [LARGE SCALE GENOMIC DNA]</scope>
    <source>
        <strain evidence="3">M3</strain>
    </source>
</reference>
<dbReference type="EMBL" id="HG934468">
    <property type="protein sequence ID" value="CDN32777.1"/>
    <property type="molecule type" value="Genomic_DNA"/>
</dbReference>
<evidence type="ECO:0000313" key="2">
    <source>
        <dbReference type="EMBL" id="CDN32777.1"/>
    </source>
</evidence>
<dbReference type="KEGG" id="rbc:BN938_2708"/>
<gene>
    <name evidence="2" type="ORF">BN938_2708</name>
</gene>
<evidence type="ECO:0000256" key="1">
    <source>
        <dbReference type="ARBA" id="ARBA00093770"/>
    </source>
</evidence>
<dbReference type="PATRIC" id="fig|1433126.3.peg.2681"/>
<protein>
    <recommendedName>
        <fullName evidence="4">DUF3109 family protein</fullName>
    </recommendedName>
</protein>
<comment type="similarity">
    <text evidence="1">Belongs to the Rv0495c family.</text>
</comment>
<dbReference type="eggNOG" id="COG0727">
    <property type="taxonomic scope" value="Bacteria"/>
</dbReference>
<sequence length="192" mass="21682">MVEIDNTIVSADIFTAHFCCDLSSCRGECCVEGNAGAPLELDEIVEIEGCYEFFKPYMKSEGVEAIRQQGVAVIDADGDLTTPLIDNAECAYSIIEDGTTWCAIEKAWSRGECSFRKPISCHLYPIRVARFSNGTYGLQYHRWSICRAAEIAGAKKGEPLFRTLREPLIRRFSEKYYDELEQTYRLLIDSGF</sequence>
<proteinExistence type="inferred from homology"/>
<keyword evidence="3" id="KW-1185">Reference proteome</keyword>
<dbReference type="STRING" id="1433126.BN938_2708"/>
<evidence type="ECO:0008006" key="4">
    <source>
        <dbReference type="Google" id="ProtNLM"/>
    </source>
</evidence>
<dbReference type="Pfam" id="PF11307">
    <property type="entry name" value="DUF3109"/>
    <property type="match status" value="1"/>
</dbReference>
<name>A0A060RB02_9BACT</name>
<dbReference type="AlphaFoldDB" id="A0A060RB02"/>
<accession>A0A060RB02</accession>
<dbReference type="OrthoDB" id="597501at2"/>
<dbReference type="Proteomes" id="UP000027616">
    <property type="component" value="Chromosome I"/>
</dbReference>
<evidence type="ECO:0000313" key="3">
    <source>
        <dbReference type="Proteomes" id="UP000027616"/>
    </source>
</evidence>
<dbReference type="HOGENOM" id="CLU_097451_0_0_10"/>
<organism evidence="2 3">
    <name type="scientific">Mucinivorans hirudinis</name>
    <dbReference type="NCBI Taxonomy" id="1433126"/>
    <lineage>
        <taxon>Bacteria</taxon>
        <taxon>Pseudomonadati</taxon>
        <taxon>Bacteroidota</taxon>
        <taxon>Bacteroidia</taxon>
        <taxon>Bacteroidales</taxon>
        <taxon>Rikenellaceae</taxon>
        <taxon>Mucinivorans</taxon>
    </lineage>
</organism>